<feature type="transmembrane region" description="Helical" evidence="10">
    <location>
        <begin position="242"/>
        <end position="264"/>
    </location>
</feature>
<name>A0A1I4YXL9_9PROT</name>
<keyword evidence="6 10" id="KW-1133">Transmembrane helix</keyword>
<dbReference type="InterPro" id="IPR001516">
    <property type="entry name" value="Proton_antipo_N"/>
</dbReference>
<feature type="transmembrane region" description="Helical" evidence="10">
    <location>
        <begin position="628"/>
        <end position="648"/>
    </location>
</feature>
<dbReference type="Pfam" id="PF00662">
    <property type="entry name" value="Proton_antipo_N"/>
    <property type="match status" value="1"/>
</dbReference>
<feature type="transmembrane region" description="Helical" evidence="10">
    <location>
        <begin position="599"/>
        <end position="621"/>
    </location>
</feature>
<evidence type="ECO:0000256" key="10">
    <source>
        <dbReference type="SAM" id="Phobius"/>
    </source>
</evidence>
<dbReference type="STRING" id="1266925.GCA_000619905_02954"/>
<feature type="transmembrane region" description="Helical" evidence="10">
    <location>
        <begin position="270"/>
        <end position="291"/>
    </location>
</feature>
<dbReference type="NCBIfam" id="NF009288">
    <property type="entry name" value="PRK12648.1"/>
    <property type="match status" value="1"/>
</dbReference>
<evidence type="ECO:0000256" key="1">
    <source>
        <dbReference type="ARBA" id="ARBA00004651"/>
    </source>
</evidence>
<keyword evidence="18" id="KW-1185">Reference proteome</keyword>
<dbReference type="InterPro" id="IPR025383">
    <property type="entry name" value="MrpA_C/MbhD"/>
</dbReference>
<reference evidence="18" key="1">
    <citation type="submission" date="2016-10" db="EMBL/GenBank/DDBJ databases">
        <authorList>
            <person name="Varghese N."/>
        </authorList>
    </citation>
    <scope>NUCLEOTIDE SEQUENCE [LARGE SCALE GENOMIC DNA]</scope>
    <source>
        <strain evidence="18">Nsp8</strain>
    </source>
</reference>
<sequence length="1002" mass="107408">MSLAWLVILPFAGSLCAAFVPSHARNAAAWLAGTVAVACIALGIQFYPQIAEGEVVRATFQWAPAVGLDFKLRMDGFAWLFAMLVTVMGALVILYARYYMAAQDPVPRFFSFFLAFMGAMLGVVLSGNLIQLVVFWELTSLTSFMLIAYWYHRSDARRGARMALTVTATGGLCLLAGMLILGRIVGSYDLDVVLASGNLVRAHSWYLPALILIALGALTKSAQFPFHFWLPHAMAAPTPVSVYLHSATMVKAGVFLLVRLWPVLAGTEAWFWIIGSAGLFSLVLGAYAAIFQQDMKGVLAYSTISHLGLITLLLGLNSTLALIAAIFHIMNHATFKASLFMAAGMVDHETGTRDLSRLSGLYRAMPITATLAVVGAASMAGVPLFNGFLSKEMFFAETTFVSGNVITRIGLPTMAVIWGTFSVAYSLRFILQVFFGPAAKDLPKKPHEPPRWMLLPSGLLVTACLVVGMFPATIEPYLDIASRSVLGPGIPFHSLAVWHGLNLPLIMSLLAMAGGVALYRALGKYQQGTAVVPLINRFDGQSIFQFLLKKLESFAGTLTRCLSTERLQVQLLLLICAVFASALIPFSNGGLPAGNQPVAPVHPAFALMWLVGGACAIGAATQAKYHRLAALSLSGGAGLATCMTFAWFSSPDLALTQLIVEVVTLVLLLLGLRWLPPRYKSVDDKVVPLQTRLRARTRRLRDMALALVAGASLSALSYAVLTRQAGEGISNFFLENSLPLAGGSNVVNVILVDFRGFDTLGEITVLGIVALTVFALLRRFRPAPESMGLPVQQQVQDAQIPGWTPDPRALLPEGPMMLPGVLVQLLLPISGMVAVFFLLRGHNEPGGGFVGGLIVATAVILQYLVGGTAWAESRTRIFPQYWISAGLLCAAGAGLSAWLVSRPFLSAMAWHARLPVIGEVHLSTVLLFDLGVFLLVIGATVLILVALAHQSRRGHRKPATAHEEPEAAVPAATPRVAEITADLAQPHPISHAWAPAPAPKEG</sequence>
<keyword evidence="7" id="KW-0406">Ion transport</keyword>
<evidence type="ECO:0000256" key="2">
    <source>
        <dbReference type="ARBA" id="ARBA00022448"/>
    </source>
</evidence>
<keyword evidence="5 9" id="KW-0812">Transmembrane</keyword>
<feature type="transmembrane region" description="Helical" evidence="10">
    <location>
        <begin position="849"/>
        <end position="869"/>
    </location>
</feature>
<feature type="transmembrane region" description="Helical" evidence="10">
    <location>
        <begin position="881"/>
        <end position="900"/>
    </location>
</feature>
<keyword evidence="8 10" id="KW-0472">Membrane</keyword>
<feature type="signal peptide" evidence="11">
    <location>
        <begin position="1"/>
        <end position="24"/>
    </location>
</feature>
<feature type="transmembrane region" description="Helical" evidence="10">
    <location>
        <begin position="920"/>
        <end position="947"/>
    </location>
</feature>
<proteinExistence type="predicted"/>
<dbReference type="Pfam" id="PF13244">
    <property type="entry name" value="MbhD"/>
    <property type="match status" value="1"/>
</dbReference>
<evidence type="ECO:0000256" key="5">
    <source>
        <dbReference type="ARBA" id="ARBA00022692"/>
    </source>
</evidence>
<keyword evidence="11" id="KW-0732">Signal</keyword>
<feature type="transmembrane region" description="Helical" evidence="10">
    <location>
        <begin position="494"/>
        <end position="519"/>
    </location>
</feature>
<evidence type="ECO:0000259" key="14">
    <source>
        <dbReference type="Pfam" id="PF04039"/>
    </source>
</evidence>
<dbReference type="InterPro" id="IPR007182">
    <property type="entry name" value="MnhB"/>
</dbReference>
<evidence type="ECO:0000259" key="16">
    <source>
        <dbReference type="Pfam" id="PF20501"/>
    </source>
</evidence>
<dbReference type="PANTHER" id="PTHR43373">
    <property type="entry name" value="NA(+)/H(+) ANTIPORTER SUBUNIT"/>
    <property type="match status" value="1"/>
</dbReference>
<dbReference type="GO" id="GO:0015297">
    <property type="term" value="F:antiporter activity"/>
    <property type="evidence" value="ECO:0007669"/>
    <property type="project" value="UniProtKB-KW"/>
</dbReference>
<dbReference type="PRINTS" id="PR01434">
    <property type="entry name" value="NADHDHGNASE5"/>
</dbReference>
<dbReference type="OrthoDB" id="9811798at2"/>
<feature type="domain" description="NADH-Ubiquinone oxidoreductase (complex I) chain 5 N-terminal" evidence="13">
    <location>
        <begin position="67"/>
        <end position="110"/>
    </location>
</feature>
<feature type="domain" description="NADH:quinone oxidoreductase/Mrp antiporter transmembrane" evidence="12">
    <location>
        <begin position="126"/>
        <end position="409"/>
    </location>
</feature>
<feature type="chain" id="PRO_5010378190" evidence="11">
    <location>
        <begin position="25"/>
        <end position="1002"/>
    </location>
</feature>
<dbReference type="RefSeq" id="WP_074795573.1">
    <property type="nucleotide sequence ID" value="NZ_FOVJ01000001.1"/>
</dbReference>
<evidence type="ECO:0000256" key="7">
    <source>
        <dbReference type="ARBA" id="ARBA00023065"/>
    </source>
</evidence>
<feature type="transmembrane region" description="Helical" evidence="10">
    <location>
        <begin position="703"/>
        <end position="721"/>
    </location>
</feature>
<dbReference type="GO" id="GO:0006811">
    <property type="term" value="P:monoatomic ion transport"/>
    <property type="evidence" value="ECO:0007669"/>
    <property type="project" value="UniProtKB-KW"/>
</dbReference>
<feature type="transmembrane region" description="Helical" evidence="10">
    <location>
        <begin position="452"/>
        <end position="474"/>
    </location>
</feature>
<evidence type="ECO:0000256" key="4">
    <source>
        <dbReference type="ARBA" id="ARBA00022475"/>
    </source>
</evidence>
<accession>A0A1I4YXL9</accession>
<dbReference type="AlphaFoldDB" id="A0A1I4YXL9"/>
<keyword evidence="2" id="KW-0813">Transport</keyword>
<feature type="transmembrane region" description="Helical" evidence="10">
    <location>
        <begin position="759"/>
        <end position="777"/>
    </location>
</feature>
<comment type="subcellular location">
    <subcellularLocation>
        <location evidence="1">Cell membrane</location>
        <topology evidence="1">Multi-pass membrane protein</topology>
    </subcellularLocation>
    <subcellularLocation>
        <location evidence="9">Membrane</location>
        <topology evidence="9">Multi-pass membrane protein</topology>
    </subcellularLocation>
</comment>
<dbReference type="EMBL" id="FOVJ01000001">
    <property type="protein sequence ID" value="SFN42775.1"/>
    <property type="molecule type" value="Genomic_DNA"/>
</dbReference>
<evidence type="ECO:0000256" key="8">
    <source>
        <dbReference type="ARBA" id="ARBA00023136"/>
    </source>
</evidence>
<keyword evidence="3" id="KW-0050">Antiport</keyword>
<evidence type="ECO:0000256" key="9">
    <source>
        <dbReference type="RuleBase" id="RU000320"/>
    </source>
</evidence>
<dbReference type="InterPro" id="IPR046806">
    <property type="entry name" value="MrpA_C/MbhE"/>
</dbReference>
<feature type="transmembrane region" description="Helical" evidence="10">
    <location>
        <begin position="569"/>
        <end position="587"/>
    </location>
</feature>
<evidence type="ECO:0000313" key="18">
    <source>
        <dbReference type="Proteomes" id="UP000183107"/>
    </source>
</evidence>
<dbReference type="PANTHER" id="PTHR43373:SF1">
    <property type="entry name" value="NA(+)_H(+) ANTIPORTER SUBUNIT A"/>
    <property type="match status" value="1"/>
</dbReference>
<feature type="transmembrane region" description="Helical" evidence="10">
    <location>
        <begin position="163"/>
        <end position="185"/>
    </location>
</feature>
<evidence type="ECO:0000256" key="11">
    <source>
        <dbReference type="SAM" id="SignalP"/>
    </source>
</evidence>
<dbReference type="GO" id="GO:0005886">
    <property type="term" value="C:plasma membrane"/>
    <property type="evidence" value="ECO:0007669"/>
    <property type="project" value="UniProtKB-SubCell"/>
</dbReference>
<dbReference type="Proteomes" id="UP000183107">
    <property type="component" value="Unassembled WGS sequence"/>
</dbReference>
<feature type="transmembrane region" description="Helical" evidence="10">
    <location>
        <begin position="109"/>
        <end position="127"/>
    </location>
</feature>
<protein>
    <submittedName>
        <fullName evidence="17">Multicomponent K+:H+ antiporter subunit A</fullName>
    </submittedName>
</protein>
<feature type="transmembrane region" description="Helical" evidence="10">
    <location>
        <begin position="367"/>
        <end position="389"/>
    </location>
</feature>
<feature type="domain" description="MrpA C-terminal/MbhE" evidence="16">
    <location>
        <begin position="698"/>
        <end position="794"/>
    </location>
</feature>
<evidence type="ECO:0000313" key="17">
    <source>
        <dbReference type="EMBL" id="SFN42775.1"/>
    </source>
</evidence>
<gene>
    <name evidence="17" type="ORF">SAMN05216386_0931</name>
</gene>
<feature type="transmembrane region" description="Helical" evidence="10">
    <location>
        <begin position="654"/>
        <end position="675"/>
    </location>
</feature>
<feature type="domain" description="Na+/H+ antiporter MnhB subunit-related protein" evidence="14">
    <location>
        <begin position="821"/>
        <end position="941"/>
    </location>
</feature>
<keyword evidence="4" id="KW-1003">Cell membrane</keyword>
<feature type="transmembrane region" description="Helical" evidence="10">
    <location>
        <begin position="409"/>
        <end position="431"/>
    </location>
</feature>
<feature type="transmembrane region" description="Helical" evidence="10">
    <location>
        <begin position="133"/>
        <end position="151"/>
    </location>
</feature>
<dbReference type="InterPro" id="IPR050616">
    <property type="entry name" value="CPA3_Na-H_Antiporter_A"/>
</dbReference>
<evidence type="ECO:0000256" key="6">
    <source>
        <dbReference type="ARBA" id="ARBA00022989"/>
    </source>
</evidence>
<evidence type="ECO:0000256" key="3">
    <source>
        <dbReference type="ARBA" id="ARBA00022449"/>
    </source>
</evidence>
<evidence type="ECO:0000259" key="13">
    <source>
        <dbReference type="Pfam" id="PF00662"/>
    </source>
</evidence>
<dbReference type="Pfam" id="PF00361">
    <property type="entry name" value="Proton_antipo_M"/>
    <property type="match status" value="1"/>
</dbReference>
<organism evidence="17 18">
    <name type="scientific">Nitrosospira briensis</name>
    <dbReference type="NCBI Taxonomy" id="35799"/>
    <lineage>
        <taxon>Bacteria</taxon>
        <taxon>Pseudomonadati</taxon>
        <taxon>Pseudomonadota</taxon>
        <taxon>Betaproteobacteria</taxon>
        <taxon>Nitrosomonadales</taxon>
        <taxon>Nitrosomonadaceae</taxon>
        <taxon>Nitrosospira</taxon>
    </lineage>
</organism>
<dbReference type="Pfam" id="PF20501">
    <property type="entry name" value="MbhE"/>
    <property type="match status" value="1"/>
</dbReference>
<feature type="transmembrane region" description="Helical" evidence="10">
    <location>
        <begin position="817"/>
        <end position="837"/>
    </location>
</feature>
<feature type="transmembrane region" description="Helical" evidence="10">
    <location>
        <begin position="77"/>
        <end position="97"/>
    </location>
</feature>
<feature type="domain" description="MrpA C-terminal/MbhD" evidence="15">
    <location>
        <begin position="614"/>
        <end position="676"/>
    </location>
</feature>
<dbReference type="Pfam" id="PF04039">
    <property type="entry name" value="MnhB"/>
    <property type="match status" value="1"/>
</dbReference>
<evidence type="ECO:0000259" key="12">
    <source>
        <dbReference type="Pfam" id="PF00361"/>
    </source>
</evidence>
<dbReference type="InterPro" id="IPR001750">
    <property type="entry name" value="ND/Mrp_TM"/>
</dbReference>
<evidence type="ECO:0000259" key="15">
    <source>
        <dbReference type="Pfam" id="PF13244"/>
    </source>
</evidence>